<proteinExistence type="predicted"/>
<dbReference type="AlphaFoldDB" id="A0A133V9U3"/>
<accession>A0A133V9U3</accession>
<protein>
    <submittedName>
        <fullName evidence="1">Uncharacterized protein</fullName>
    </submittedName>
</protein>
<evidence type="ECO:0000313" key="2">
    <source>
        <dbReference type="Proteomes" id="UP000070565"/>
    </source>
</evidence>
<keyword evidence="2" id="KW-1185">Reference proteome</keyword>
<organism evidence="1 2">
    <name type="scientific">candidate division MSBL1 archaeon SCGC-AAA261F19</name>
    <dbReference type="NCBI Taxonomy" id="1698275"/>
    <lineage>
        <taxon>Archaea</taxon>
        <taxon>Methanobacteriati</taxon>
        <taxon>Methanobacteriota</taxon>
        <taxon>candidate division MSBL1</taxon>
    </lineage>
</organism>
<comment type="caution">
    <text evidence="1">The sequence shown here is derived from an EMBL/GenBank/DDBJ whole genome shotgun (WGS) entry which is preliminary data.</text>
</comment>
<name>A0A133V9U3_9EURY</name>
<sequence length="74" mass="8611">MTQKHSSEKLKSSAIGRGNLKEFRRKVKKIRAKELERNAIRSKEFSGEETFREGLDLINFALRAYEAGKRAENR</sequence>
<dbReference type="EMBL" id="LHXZ01000025">
    <property type="protein sequence ID" value="KXB03209.1"/>
    <property type="molecule type" value="Genomic_DNA"/>
</dbReference>
<evidence type="ECO:0000313" key="1">
    <source>
        <dbReference type="EMBL" id="KXB03209.1"/>
    </source>
</evidence>
<dbReference type="Proteomes" id="UP000070565">
    <property type="component" value="Unassembled WGS sequence"/>
</dbReference>
<gene>
    <name evidence="1" type="ORF">AKJ45_02225</name>
</gene>
<reference evidence="1 2" key="1">
    <citation type="journal article" date="2016" name="Sci. Rep.">
        <title>Metabolic traits of an uncultured archaeal lineage -MSBL1- from brine pools of the Red Sea.</title>
        <authorList>
            <person name="Mwirichia R."/>
            <person name="Alam I."/>
            <person name="Rashid M."/>
            <person name="Vinu M."/>
            <person name="Ba-Alawi W."/>
            <person name="Anthony Kamau A."/>
            <person name="Kamanda Ngugi D."/>
            <person name="Goker M."/>
            <person name="Klenk H.P."/>
            <person name="Bajic V."/>
            <person name="Stingl U."/>
        </authorList>
    </citation>
    <scope>NUCLEOTIDE SEQUENCE [LARGE SCALE GENOMIC DNA]</scope>
    <source>
        <strain evidence="1">SCGC-AAA261F19</strain>
    </source>
</reference>